<dbReference type="AlphaFoldDB" id="A0A2W7C9P9"/>
<organism evidence="3 4">
    <name type="scientific">Mesorhizobium kowhaii</name>
    <dbReference type="NCBI Taxonomy" id="1300272"/>
    <lineage>
        <taxon>Bacteria</taxon>
        <taxon>Pseudomonadati</taxon>
        <taxon>Pseudomonadota</taxon>
        <taxon>Alphaproteobacteria</taxon>
        <taxon>Hyphomicrobiales</taxon>
        <taxon>Phyllobacteriaceae</taxon>
        <taxon>Mesorhizobium</taxon>
    </lineage>
</organism>
<dbReference type="Gene3D" id="3.10.490.10">
    <property type="entry name" value="Gamma-glutamyl cyclotransferase-like"/>
    <property type="match status" value="1"/>
</dbReference>
<keyword evidence="4" id="KW-1185">Reference proteome</keyword>
<reference evidence="4" key="1">
    <citation type="submission" date="2017-03" db="EMBL/GenBank/DDBJ databases">
        <authorList>
            <person name="Safronova V.I."/>
            <person name="Sazanova A.L."/>
            <person name="Chirak E.R."/>
        </authorList>
    </citation>
    <scope>NUCLEOTIDE SEQUENCE [LARGE SCALE GENOMIC DNA]</scope>
    <source>
        <strain evidence="4">Ach-343</strain>
    </source>
</reference>
<keyword evidence="2" id="KW-0456">Lyase</keyword>
<dbReference type="EMBL" id="MZXV01000013">
    <property type="protein sequence ID" value="PZV39031.1"/>
    <property type="molecule type" value="Genomic_DNA"/>
</dbReference>
<sequence length="239" mass="27140">MAVNRRMKLTPELVALVHRSIPDTGPNPGFVPMEEEDYERLADEILKDHPPHDDLWIFAYGSLMWRPECEIDGQEIALLNGWHRKFCIRISRWRGTPENPGLMMALDRGGSCRAVVQRLAAKTARARFDQLLRRETTSKEHPTNRPRWVTVQSGSQQRRAIVFSVVRSSPYYSGSFSMEETAAVLSRAVGHWGSGAEYLMNTVKQLENLGVHDRNLWRLQELVAARIAAHSEVVATPAL</sequence>
<dbReference type="Proteomes" id="UP000248616">
    <property type="component" value="Unassembled WGS sequence"/>
</dbReference>
<evidence type="ECO:0000313" key="3">
    <source>
        <dbReference type="EMBL" id="PZV39031.1"/>
    </source>
</evidence>
<evidence type="ECO:0000313" key="4">
    <source>
        <dbReference type="Proteomes" id="UP000248616"/>
    </source>
</evidence>
<dbReference type="GO" id="GO:0061928">
    <property type="term" value="F:glutathione specific gamma-glutamylcyclotransferase activity"/>
    <property type="evidence" value="ECO:0007669"/>
    <property type="project" value="UniProtKB-EC"/>
</dbReference>
<dbReference type="PANTHER" id="PTHR12192:SF2">
    <property type="entry name" value="GLUTATHIONE-SPECIFIC GAMMA-GLUTAMYLCYCLOTRANSFERASE 2"/>
    <property type="match status" value="1"/>
</dbReference>
<dbReference type="EC" id="4.3.2.7" evidence="1"/>
<dbReference type="OrthoDB" id="9795692at2"/>
<dbReference type="PANTHER" id="PTHR12192">
    <property type="entry name" value="CATION TRANSPORT PROTEIN CHAC-RELATED"/>
    <property type="match status" value="1"/>
</dbReference>
<evidence type="ECO:0000256" key="1">
    <source>
        <dbReference type="ARBA" id="ARBA00012344"/>
    </source>
</evidence>
<dbReference type="GO" id="GO:0006751">
    <property type="term" value="P:glutathione catabolic process"/>
    <property type="evidence" value="ECO:0007669"/>
    <property type="project" value="InterPro"/>
</dbReference>
<protein>
    <recommendedName>
        <fullName evidence="1">glutathione-specific gamma-glutamylcyclotransferase</fullName>
        <ecNumber evidence="1">4.3.2.7</ecNumber>
    </recommendedName>
</protein>
<evidence type="ECO:0000256" key="2">
    <source>
        <dbReference type="ARBA" id="ARBA00023239"/>
    </source>
</evidence>
<dbReference type="GO" id="GO:0005737">
    <property type="term" value="C:cytoplasm"/>
    <property type="evidence" value="ECO:0007669"/>
    <property type="project" value="TreeGrafter"/>
</dbReference>
<comment type="caution">
    <text evidence="3">The sequence shown here is derived from an EMBL/GenBank/DDBJ whole genome shotgun (WGS) entry which is preliminary data.</text>
</comment>
<dbReference type="InterPro" id="IPR006840">
    <property type="entry name" value="ChaC"/>
</dbReference>
<proteinExistence type="predicted"/>
<accession>A0A2W7C9P9</accession>
<name>A0A2W7C9P9_9HYPH</name>
<dbReference type="Pfam" id="PF04752">
    <property type="entry name" value="ChaC"/>
    <property type="match status" value="1"/>
</dbReference>
<gene>
    <name evidence="3" type="ORF">B5V02_03100</name>
</gene>
<dbReference type="RefSeq" id="WP_111542789.1">
    <property type="nucleotide sequence ID" value="NZ_MZXV01000013.1"/>
</dbReference>